<accession>A0A444ZKQ6</accession>
<name>A0A444ZKQ6_ARAHY</name>
<reference evidence="1 2" key="1">
    <citation type="submission" date="2019-01" db="EMBL/GenBank/DDBJ databases">
        <title>Sequencing of cultivated peanut Arachis hypogaea provides insights into genome evolution and oil improvement.</title>
        <authorList>
            <person name="Chen X."/>
        </authorList>
    </citation>
    <scope>NUCLEOTIDE SEQUENCE [LARGE SCALE GENOMIC DNA]</scope>
    <source>
        <strain evidence="2">cv. Fuhuasheng</strain>
        <tissue evidence="1">Leaves</tissue>
    </source>
</reference>
<proteinExistence type="predicted"/>
<organism evidence="1 2">
    <name type="scientific">Arachis hypogaea</name>
    <name type="common">Peanut</name>
    <dbReference type="NCBI Taxonomy" id="3818"/>
    <lineage>
        <taxon>Eukaryota</taxon>
        <taxon>Viridiplantae</taxon>
        <taxon>Streptophyta</taxon>
        <taxon>Embryophyta</taxon>
        <taxon>Tracheophyta</taxon>
        <taxon>Spermatophyta</taxon>
        <taxon>Magnoliopsida</taxon>
        <taxon>eudicotyledons</taxon>
        <taxon>Gunneridae</taxon>
        <taxon>Pentapetalae</taxon>
        <taxon>rosids</taxon>
        <taxon>fabids</taxon>
        <taxon>Fabales</taxon>
        <taxon>Fabaceae</taxon>
        <taxon>Papilionoideae</taxon>
        <taxon>50 kb inversion clade</taxon>
        <taxon>dalbergioids sensu lato</taxon>
        <taxon>Dalbergieae</taxon>
        <taxon>Pterocarpus clade</taxon>
        <taxon>Arachis</taxon>
    </lineage>
</organism>
<gene>
    <name evidence="1" type="ORF">Ahy_B04g071409</name>
</gene>
<dbReference type="Proteomes" id="UP000289738">
    <property type="component" value="Chromosome B04"/>
</dbReference>
<sequence length="217" mass="23984">MSLSAGRMSCFRSFLYSTVSPLTFLNSTRWNCGVISKISAAMPKIPFLPSLEPSNFNKPPSFFFTFNRKRLQMSSNLENMVEADLLDVNRTSFFCSVSSNKPDKSKPEEKEIMSKAFKLKGFPCSFLGFAIGQFSHVSKTSSASRGASSLFSVAVITDLSNPFLNQELSMILAIDILVLGFGSKILDNNRRTSGANHLGNLNSALPIFLYISIRFLS</sequence>
<evidence type="ECO:0000313" key="1">
    <source>
        <dbReference type="EMBL" id="RYR14728.1"/>
    </source>
</evidence>
<keyword evidence="2" id="KW-1185">Reference proteome</keyword>
<evidence type="ECO:0000313" key="2">
    <source>
        <dbReference type="Proteomes" id="UP000289738"/>
    </source>
</evidence>
<dbReference type="EMBL" id="SDMP01000014">
    <property type="protein sequence ID" value="RYR14728.1"/>
    <property type="molecule type" value="Genomic_DNA"/>
</dbReference>
<comment type="caution">
    <text evidence="1">The sequence shown here is derived from an EMBL/GenBank/DDBJ whole genome shotgun (WGS) entry which is preliminary data.</text>
</comment>
<dbReference type="AlphaFoldDB" id="A0A444ZKQ6"/>
<protein>
    <submittedName>
        <fullName evidence="1">Uncharacterized protein</fullName>
    </submittedName>
</protein>